<feature type="coiled-coil region" evidence="1">
    <location>
        <begin position="383"/>
        <end position="427"/>
    </location>
</feature>
<protein>
    <submittedName>
        <fullName evidence="3">Uncharacterized protein</fullName>
    </submittedName>
</protein>
<keyword evidence="1" id="KW-0175">Coiled coil</keyword>
<evidence type="ECO:0000313" key="3">
    <source>
        <dbReference type="EMBL" id="CAI2361874.1"/>
    </source>
</evidence>
<gene>
    <name evidence="3" type="ORF">ECRASSUSDP1_LOCUS3188</name>
</gene>
<name>A0AAD1X5T2_EUPCR</name>
<accession>A0AAD1X5T2</accession>
<feature type="coiled-coil region" evidence="1">
    <location>
        <begin position="244"/>
        <end position="315"/>
    </location>
</feature>
<evidence type="ECO:0000313" key="4">
    <source>
        <dbReference type="Proteomes" id="UP001295684"/>
    </source>
</evidence>
<reference evidence="3" key="1">
    <citation type="submission" date="2023-07" db="EMBL/GenBank/DDBJ databases">
        <authorList>
            <consortium name="AG Swart"/>
            <person name="Singh M."/>
            <person name="Singh A."/>
            <person name="Seah K."/>
            <person name="Emmerich C."/>
        </authorList>
    </citation>
    <scope>NUCLEOTIDE SEQUENCE</scope>
    <source>
        <strain evidence="3">DP1</strain>
    </source>
</reference>
<dbReference type="EMBL" id="CAMPGE010003050">
    <property type="protein sequence ID" value="CAI2361874.1"/>
    <property type="molecule type" value="Genomic_DNA"/>
</dbReference>
<sequence length="617" mass="71380">MSQKQQEYKDYMHQIGEKLKNSPSKGELEKLKQLDREKEEGFASVLDDSRNREFVHKRRSQNSSPARPIKKNVAFNDVLDIATNDSNNFQHPQMNNAPAGPPSNIGGANIMGYNQAMGGMQNMQYGYPSQPPQNSYFNQYPPQMQMMANNMYGTPPAMNNGGNFAQMGQNIAQNINFQDDSASQVNMNNASINTTFERDPDAVHFEDQNFDAISTTSSRKVGGKPSNYFQDKNEVEVQRKDMEKSEWRNALQIQMQEKERIKQEQKRKEEEEELKLEMKLQREREELAAREHAEMLAQQRKIEEAKKQNEQIFQDSIIRTKKDKIKNRVDFRTPQYTTSKANFLGDNEYNQIEGMLVRNAHNDLRNEFTISMQRIKQEFDLTNDQMKKQIDLLKKATDKEKEEKKRLEKEVQKLRNKQKEEDAKEELKKLIVLGSLANGNTSKLPKTHKLNFDVKTIVDPAGYNDPYFPKRNYGEEYIKNKENKLSRYDFKKHARQLLNTSDVDQVITLQQLQKDRLDKIDDIERSLKVDDSLGYTNGASELSSLNTRFTNPYASDVPTSSKFIGSTSEFVTNAQRQSHSVDGRRDYEIPVKSQKFSTKFVASGRHMDDPFIYGLGL</sequence>
<evidence type="ECO:0000256" key="1">
    <source>
        <dbReference type="SAM" id="Coils"/>
    </source>
</evidence>
<proteinExistence type="predicted"/>
<dbReference type="AlphaFoldDB" id="A0AAD1X5T2"/>
<keyword evidence="4" id="KW-1185">Reference proteome</keyword>
<dbReference type="Proteomes" id="UP001295684">
    <property type="component" value="Unassembled WGS sequence"/>
</dbReference>
<evidence type="ECO:0000256" key="2">
    <source>
        <dbReference type="SAM" id="MobiDB-lite"/>
    </source>
</evidence>
<organism evidence="3 4">
    <name type="scientific">Euplotes crassus</name>
    <dbReference type="NCBI Taxonomy" id="5936"/>
    <lineage>
        <taxon>Eukaryota</taxon>
        <taxon>Sar</taxon>
        <taxon>Alveolata</taxon>
        <taxon>Ciliophora</taxon>
        <taxon>Intramacronucleata</taxon>
        <taxon>Spirotrichea</taxon>
        <taxon>Hypotrichia</taxon>
        <taxon>Euplotida</taxon>
        <taxon>Euplotidae</taxon>
        <taxon>Moneuplotes</taxon>
    </lineage>
</organism>
<comment type="caution">
    <text evidence="3">The sequence shown here is derived from an EMBL/GenBank/DDBJ whole genome shotgun (WGS) entry which is preliminary data.</text>
</comment>
<feature type="region of interest" description="Disordered" evidence="2">
    <location>
        <begin position="1"/>
        <end position="46"/>
    </location>
</feature>